<evidence type="ECO:0000256" key="1">
    <source>
        <dbReference type="SAM" id="Coils"/>
    </source>
</evidence>
<accession>A0A8J5FLG6</accession>
<dbReference type="EMBL" id="JACMSC010000014">
    <property type="protein sequence ID" value="KAG6489368.1"/>
    <property type="molecule type" value="Genomic_DNA"/>
</dbReference>
<name>A0A8J5FLG6_ZINOF</name>
<gene>
    <name evidence="2" type="ORF">ZIOFF_050637</name>
</gene>
<evidence type="ECO:0000313" key="3">
    <source>
        <dbReference type="Proteomes" id="UP000734854"/>
    </source>
</evidence>
<dbReference type="Proteomes" id="UP000734854">
    <property type="component" value="Unassembled WGS sequence"/>
</dbReference>
<comment type="caution">
    <text evidence="2">The sequence shown here is derived from an EMBL/GenBank/DDBJ whole genome shotgun (WGS) entry which is preliminary data.</text>
</comment>
<sequence length="152" mass="17248">MKTLCFKLSSIIPKEHKTIHKTVLTQQDCFDEAASYIQKLGENIEKLKQRKQMQSMRSLGQDDVVVEVRYEDLNLEVVVVSGVRKRFMFHELINVLEEEGAEIVSASVVAVGDKIFHTIHSQAISSRIGLEPTSVSRRLKDLVNGVDPEFHI</sequence>
<dbReference type="GO" id="GO:0000977">
    <property type="term" value="F:RNA polymerase II transcription regulatory region sequence-specific DNA binding"/>
    <property type="evidence" value="ECO:0007669"/>
    <property type="project" value="TreeGrafter"/>
</dbReference>
<evidence type="ECO:0000313" key="2">
    <source>
        <dbReference type="EMBL" id="KAG6489368.1"/>
    </source>
</evidence>
<dbReference type="InterPro" id="IPR015660">
    <property type="entry name" value="MASH1/Ascl1a-like"/>
</dbReference>
<dbReference type="GO" id="GO:0090575">
    <property type="term" value="C:RNA polymerase II transcription regulator complex"/>
    <property type="evidence" value="ECO:0007669"/>
    <property type="project" value="TreeGrafter"/>
</dbReference>
<dbReference type="PANTHER" id="PTHR13935:SF46">
    <property type="entry name" value="TRANSCRIPTION FACTOR BHLH167-RELATED"/>
    <property type="match status" value="1"/>
</dbReference>
<dbReference type="PANTHER" id="PTHR13935">
    <property type="entry name" value="ACHAETE-SCUTE TRANSCRIPTION FACTOR-RELATED"/>
    <property type="match status" value="1"/>
</dbReference>
<dbReference type="AlphaFoldDB" id="A0A8J5FLG6"/>
<protein>
    <submittedName>
        <fullName evidence="2">Uncharacterized protein</fullName>
    </submittedName>
</protein>
<proteinExistence type="predicted"/>
<feature type="coiled-coil region" evidence="1">
    <location>
        <begin position="30"/>
        <end position="57"/>
    </location>
</feature>
<organism evidence="2 3">
    <name type="scientific">Zingiber officinale</name>
    <name type="common">Ginger</name>
    <name type="synonym">Amomum zingiber</name>
    <dbReference type="NCBI Taxonomy" id="94328"/>
    <lineage>
        <taxon>Eukaryota</taxon>
        <taxon>Viridiplantae</taxon>
        <taxon>Streptophyta</taxon>
        <taxon>Embryophyta</taxon>
        <taxon>Tracheophyta</taxon>
        <taxon>Spermatophyta</taxon>
        <taxon>Magnoliopsida</taxon>
        <taxon>Liliopsida</taxon>
        <taxon>Zingiberales</taxon>
        <taxon>Zingiberaceae</taxon>
        <taxon>Zingiber</taxon>
    </lineage>
</organism>
<reference evidence="2 3" key="1">
    <citation type="submission" date="2020-08" db="EMBL/GenBank/DDBJ databases">
        <title>Plant Genome Project.</title>
        <authorList>
            <person name="Zhang R.-G."/>
        </authorList>
    </citation>
    <scope>NUCLEOTIDE SEQUENCE [LARGE SCALE GENOMIC DNA]</scope>
    <source>
        <tissue evidence="2">Rhizome</tissue>
    </source>
</reference>
<keyword evidence="1" id="KW-0175">Coiled coil</keyword>
<keyword evidence="3" id="KW-1185">Reference proteome</keyword>
<dbReference type="GO" id="GO:0000981">
    <property type="term" value="F:DNA-binding transcription factor activity, RNA polymerase II-specific"/>
    <property type="evidence" value="ECO:0007669"/>
    <property type="project" value="TreeGrafter"/>
</dbReference>